<dbReference type="EMBL" id="JAEDAE010000011">
    <property type="protein sequence ID" value="MBH8560099.1"/>
    <property type="molecule type" value="Genomic_DNA"/>
</dbReference>
<keyword evidence="8 11" id="KW-1133">Transmembrane helix</keyword>
<comment type="caution">
    <text evidence="13">The sequence shown here is derived from an EMBL/GenBank/DDBJ whole genome shotgun (WGS) entry which is preliminary data.</text>
</comment>
<evidence type="ECO:0000313" key="13">
    <source>
        <dbReference type="EMBL" id="MBH8560099.1"/>
    </source>
</evidence>
<dbReference type="HAMAP" id="MF_01394">
    <property type="entry name" value="NDH1_NuoA"/>
    <property type="match status" value="1"/>
</dbReference>
<evidence type="ECO:0000256" key="2">
    <source>
        <dbReference type="ARBA" id="ARBA00008472"/>
    </source>
</evidence>
<accession>A0ABS0QBP2</accession>
<evidence type="ECO:0000256" key="8">
    <source>
        <dbReference type="ARBA" id="ARBA00022989"/>
    </source>
</evidence>
<comment type="similarity">
    <text evidence="2 11 12">Belongs to the complex I subunit 3 family.</text>
</comment>
<feature type="transmembrane region" description="Helical" evidence="11">
    <location>
        <begin position="70"/>
        <end position="91"/>
    </location>
</feature>
<comment type="subunit">
    <text evidence="11">NDH-1 is composed of 14 different subunits. Subunits NuoA, H, J, K, L, M, N constitute the membrane sector of the complex.</text>
</comment>
<keyword evidence="4 11" id="KW-1003">Cell membrane</keyword>
<feature type="transmembrane region" description="Helical" evidence="11">
    <location>
        <begin position="103"/>
        <end position="124"/>
    </location>
</feature>
<dbReference type="PANTHER" id="PTHR11058:SF22">
    <property type="entry name" value="NADH-QUINONE OXIDOREDUCTASE SUBUNIT A"/>
    <property type="match status" value="1"/>
</dbReference>
<evidence type="ECO:0000256" key="4">
    <source>
        <dbReference type="ARBA" id="ARBA00022475"/>
    </source>
</evidence>
<organism evidence="13 14">
    <name type="scientific">Hymenobacter negativus</name>
    <dbReference type="NCBI Taxonomy" id="2795026"/>
    <lineage>
        <taxon>Bacteria</taxon>
        <taxon>Pseudomonadati</taxon>
        <taxon>Bacteroidota</taxon>
        <taxon>Cytophagia</taxon>
        <taxon>Cytophagales</taxon>
        <taxon>Hymenobacteraceae</taxon>
        <taxon>Hymenobacter</taxon>
    </lineage>
</organism>
<reference evidence="13 14" key="1">
    <citation type="submission" date="2020-12" db="EMBL/GenBank/DDBJ databases">
        <title>Hymenobacter sp.</title>
        <authorList>
            <person name="Kim M.K."/>
        </authorList>
    </citation>
    <scope>NUCLEOTIDE SEQUENCE [LARGE SCALE GENOMIC DNA]</scope>
    <source>
        <strain evidence="13 14">BT442</strain>
    </source>
</reference>
<evidence type="ECO:0000256" key="5">
    <source>
        <dbReference type="ARBA" id="ARBA00022692"/>
    </source>
</evidence>
<sequence>MYLALPAANYQPSDYLPIVIQFGLALAFVAFAMVVSHLVGPKRHSTVKDASFECGIESVGNARTPISVKYFLTAIVFVLFDVEVIFMYPWAVNFRALNQNGSYYGFIEMLIFMALLLAGFFYIIKKGILRWNEVPSGQTFANAPVLENRPAQVAKAA</sequence>
<dbReference type="PANTHER" id="PTHR11058">
    <property type="entry name" value="NADH-UBIQUINONE OXIDOREDUCTASE CHAIN 3"/>
    <property type="match status" value="1"/>
</dbReference>
<dbReference type="InterPro" id="IPR038430">
    <property type="entry name" value="NDAH_ubi_oxred_su3_sf"/>
</dbReference>
<keyword evidence="7 11" id="KW-1278">Translocase</keyword>
<evidence type="ECO:0000256" key="6">
    <source>
        <dbReference type="ARBA" id="ARBA00022719"/>
    </source>
</evidence>
<evidence type="ECO:0000256" key="11">
    <source>
        <dbReference type="HAMAP-Rule" id="MF_01394"/>
    </source>
</evidence>
<evidence type="ECO:0000256" key="1">
    <source>
        <dbReference type="ARBA" id="ARBA00004141"/>
    </source>
</evidence>
<dbReference type="InterPro" id="IPR023043">
    <property type="entry name" value="NAD(P)H_OxRDtase_bac/plastid"/>
</dbReference>
<protein>
    <recommendedName>
        <fullName evidence="11">NADH-quinone oxidoreductase subunit A</fullName>
        <ecNumber evidence="11">7.1.1.-</ecNumber>
    </recommendedName>
    <alternativeName>
        <fullName evidence="11">NADH dehydrogenase I subunit A</fullName>
    </alternativeName>
    <alternativeName>
        <fullName evidence="11">NDH-1 subunit A</fullName>
    </alternativeName>
    <alternativeName>
        <fullName evidence="11">NUO1</fullName>
    </alternativeName>
</protein>
<evidence type="ECO:0000256" key="9">
    <source>
        <dbReference type="ARBA" id="ARBA00023027"/>
    </source>
</evidence>
<keyword evidence="9 11" id="KW-0520">NAD</keyword>
<evidence type="ECO:0000313" key="14">
    <source>
        <dbReference type="Proteomes" id="UP000625631"/>
    </source>
</evidence>
<evidence type="ECO:0000256" key="3">
    <source>
        <dbReference type="ARBA" id="ARBA00022448"/>
    </source>
</evidence>
<keyword evidence="10 11" id="KW-0472">Membrane</keyword>
<dbReference type="Proteomes" id="UP000625631">
    <property type="component" value="Unassembled WGS sequence"/>
</dbReference>
<evidence type="ECO:0000256" key="12">
    <source>
        <dbReference type="RuleBase" id="RU003639"/>
    </source>
</evidence>
<keyword evidence="14" id="KW-1185">Reference proteome</keyword>
<evidence type="ECO:0000256" key="7">
    <source>
        <dbReference type="ARBA" id="ARBA00022967"/>
    </source>
</evidence>
<dbReference type="InterPro" id="IPR000440">
    <property type="entry name" value="NADH_UbQ/plastoQ_OxRdtase_su3"/>
</dbReference>
<dbReference type="Pfam" id="PF00507">
    <property type="entry name" value="Oxidored_q4"/>
    <property type="match status" value="1"/>
</dbReference>
<proteinExistence type="inferred from homology"/>
<keyword evidence="3 11" id="KW-0813">Transport</keyword>
<name>A0ABS0QBP2_9BACT</name>
<comment type="catalytic activity">
    <reaction evidence="11 12">
        <text>a quinone + NADH + 5 H(+)(in) = a quinol + NAD(+) + 4 H(+)(out)</text>
        <dbReference type="Rhea" id="RHEA:57888"/>
        <dbReference type="ChEBI" id="CHEBI:15378"/>
        <dbReference type="ChEBI" id="CHEBI:24646"/>
        <dbReference type="ChEBI" id="CHEBI:57540"/>
        <dbReference type="ChEBI" id="CHEBI:57945"/>
        <dbReference type="ChEBI" id="CHEBI:132124"/>
    </reaction>
</comment>
<keyword evidence="6 11" id="KW-0874">Quinone</keyword>
<comment type="subcellular location">
    <subcellularLocation>
        <location evidence="11 12">Cell membrane</location>
        <topology evidence="11 12">Multi-pass membrane protein</topology>
    </subcellularLocation>
    <subcellularLocation>
        <location evidence="1">Membrane</location>
        <topology evidence="1">Multi-pass membrane protein</topology>
    </subcellularLocation>
</comment>
<dbReference type="EC" id="7.1.1.-" evidence="11"/>
<gene>
    <name evidence="11" type="primary">nuoA</name>
    <name evidence="13" type="ORF">I7X13_18705</name>
</gene>
<keyword evidence="5 11" id="KW-0812">Transmembrane</keyword>
<feature type="transmembrane region" description="Helical" evidence="11">
    <location>
        <begin position="15"/>
        <end position="39"/>
    </location>
</feature>
<dbReference type="Gene3D" id="1.20.58.1610">
    <property type="entry name" value="NADH:ubiquinone/plastoquinone oxidoreductase, chain 3"/>
    <property type="match status" value="1"/>
</dbReference>
<comment type="function">
    <text evidence="11">NDH-1 shuttles electrons from NADH, via FMN and iron-sulfur (Fe-S) centers, to quinones in the respiratory chain. The immediate electron acceptor for the enzyme in this species is believed to be a menaquinone. Couples the redox reaction to proton translocation (for every two electrons transferred, four hydrogen ions are translocated across the cytoplasmic membrane), and thus conserves the redox energy in a proton gradient.</text>
</comment>
<evidence type="ECO:0000256" key="10">
    <source>
        <dbReference type="ARBA" id="ARBA00023136"/>
    </source>
</evidence>